<comment type="caution">
    <text evidence="1">The sequence shown here is derived from an EMBL/GenBank/DDBJ whole genome shotgun (WGS) entry which is preliminary data.</text>
</comment>
<gene>
    <name evidence="1" type="ORF">E1263_06160</name>
</gene>
<dbReference type="EMBL" id="SMKX01000011">
    <property type="protein sequence ID" value="TDD61773.1"/>
    <property type="molecule type" value="Genomic_DNA"/>
</dbReference>
<accession>A0A4R4ZRZ6</accession>
<proteinExistence type="predicted"/>
<dbReference type="AlphaFoldDB" id="A0A4R4ZRZ6"/>
<sequence length="169" mass="18929">MTAQLPVARTHDEAILWLNRQPCAGCSTTTENWEHGLTQSADGELLIAYDTTCAGCRQDREYFFELPERETRLGAFGGPEPSELLDAGQWLGLADELASRVPVDDQAARTERLKLAAAAVDEVLKFVPVGEDDVPDLAFWTEEGRQVRDQQPGRFRRLRLEVVLATYRP</sequence>
<dbReference type="Proteomes" id="UP000295124">
    <property type="component" value="Unassembled WGS sequence"/>
</dbReference>
<dbReference type="RefSeq" id="WP_132166185.1">
    <property type="nucleotide sequence ID" value="NZ_SMKX01000011.1"/>
</dbReference>
<name>A0A4R4ZRZ6_9ACTN</name>
<reference evidence="1 2" key="1">
    <citation type="submission" date="2019-03" db="EMBL/GenBank/DDBJ databases">
        <title>Draft genome sequences of novel Actinobacteria.</title>
        <authorList>
            <person name="Sahin N."/>
            <person name="Ay H."/>
            <person name="Saygin H."/>
        </authorList>
    </citation>
    <scope>NUCLEOTIDE SEQUENCE [LARGE SCALE GENOMIC DNA]</scope>
    <source>
        <strain evidence="1 2">JCM 13523</strain>
    </source>
</reference>
<evidence type="ECO:0000313" key="1">
    <source>
        <dbReference type="EMBL" id="TDD61773.1"/>
    </source>
</evidence>
<keyword evidence="2" id="KW-1185">Reference proteome</keyword>
<dbReference type="OrthoDB" id="4276070at2"/>
<protein>
    <submittedName>
        <fullName evidence="1">Uncharacterized protein</fullName>
    </submittedName>
</protein>
<evidence type="ECO:0000313" key="2">
    <source>
        <dbReference type="Proteomes" id="UP000295124"/>
    </source>
</evidence>
<organism evidence="1 2">
    <name type="scientific">Kribbella antibiotica</name>
    <dbReference type="NCBI Taxonomy" id="190195"/>
    <lineage>
        <taxon>Bacteria</taxon>
        <taxon>Bacillati</taxon>
        <taxon>Actinomycetota</taxon>
        <taxon>Actinomycetes</taxon>
        <taxon>Propionibacteriales</taxon>
        <taxon>Kribbellaceae</taxon>
        <taxon>Kribbella</taxon>
    </lineage>
</organism>